<proteinExistence type="inferred from homology"/>
<protein>
    <submittedName>
        <fullName evidence="2">HypC/HybG/HupF family hydrogenase formation chaperone</fullName>
    </submittedName>
</protein>
<dbReference type="KEGG" id="gtl:EP073_02830"/>
<dbReference type="FunFam" id="2.30.30.140:FF:000022">
    <property type="entry name" value="Hydrogenase assembly chaperone HybG"/>
    <property type="match status" value="1"/>
</dbReference>
<dbReference type="EMBL" id="CP035108">
    <property type="protein sequence ID" value="QAR32369.1"/>
    <property type="molecule type" value="Genomic_DNA"/>
</dbReference>
<gene>
    <name evidence="2" type="ORF">EP073_02830</name>
</gene>
<reference evidence="2 3" key="1">
    <citation type="submission" date="2019-01" db="EMBL/GenBank/DDBJ databases">
        <title>Geovibrio thiophilus DSM 11263, complete genome.</title>
        <authorList>
            <person name="Spring S."/>
            <person name="Bunk B."/>
            <person name="Sproer C."/>
        </authorList>
    </citation>
    <scope>NUCLEOTIDE SEQUENCE [LARGE SCALE GENOMIC DNA]</scope>
    <source>
        <strain evidence="2 3">DSM 11263</strain>
    </source>
</reference>
<dbReference type="GO" id="GO:0005506">
    <property type="term" value="F:iron ion binding"/>
    <property type="evidence" value="ECO:0007669"/>
    <property type="project" value="TreeGrafter"/>
</dbReference>
<dbReference type="Gene3D" id="2.30.30.140">
    <property type="match status" value="1"/>
</dbReference>
<comment type="similarity">
    <text evidence="1">Belongs to the HupF/HypC family.</text>
</comment>
<evidence type="ECO:0000313" key="3">
    <source>
        <dbReference type="Proteomes" id="UP000287502"/>
    </source>
</evidence>
<dbReference type="NCBIfam" id="TIGR00074">
    <property type="entry name" value="hypC_hupF"/>
    <property type="match status" value="1"/>
</dbReference>
<dbReference type="RefSeq" id="WP_128465656.1">
    <property type="nucleotide sequence ID" value="NZ_CP035108.1"/>
</dbReference>
<dbReference type="GO" id="GO:1902670">
    <property type="term" value="F:carbon dioxide binding"/>
    <property type="evidence" value="ECO:0007669"/>
    <property type="project" value="TreeGrafter"/>
</dbReference>
<keyword evidence="3" id="KW-1185">Reference proteome</keyword>
<organism evidence="2 3">
    <name type="scientific">Geovibrio thiophilus</name>
    <dbReference type="NCBI Taxonomy" id="139438"/>
    <lineage>
        <taxon>Bacteria</taxon>
        <taxon>Pseudomonadati</taxon>
        <taxon>Deferribacterota</taxon>
        <taxon>Deferribacteres</taxon>
        <taxon>Deferribacterales</taxon>
        <taxon>Geovibrionaceae</taxon>
        <taxon>Geovibrio</taxon>
    </lineage>
</organism>
<name>A0A410JWD7_9BACT</name>
<dbReference type="PRINTS" id="PR00445">
    <property type="entry name" value="HUPFHYPC"/>
</dbReference>
<accession>A0A410JWD7</accession>
<dbReference type="PANTHER" id="PTHR35177">
    <property type="entry name" value="HYDROGENASE MATURATION FACTOR HYBG"/>
    <property type="match status" value="1"/>
</dbReference>
<dbReference type="OrthoDB" id="9806017at2"/>
<dbReference type="SUPFAM" id="SSF159127">
    <property type="entry name" value="HupF/HypC-like"/>
    <property type="match status" value="1"/>
</dbReference>
<dbReference type="GO" id="GO:0051604">
    <property type="term" value="P:protein maturation"/>
    <property type="evidence" value="ECO:0007669"/>
    <property type="project" value="TreeGrafter"/>
</dbReference>
<sequence length="79" mass="8804">MCLGFPGKLIEMDDFKAVVDIDGTRREVSLMMLPDEVVLGDYVMVHAGFAIAKMDPDEAQKTLEALREFADLLDEEGQL</sequence>
<dbReference type="InterPro" id="IPR001109">
    <property type="entry name" value="Hydrogenase_HupF/HypC"/>
</dbReference>
<dbReference type="Proteomes" id="UP000287502">
    <property type="component" value="Chromosome"/>
</dbReference>
<dbReference type="PANTHER" id="PTHR35177:SF2">
    <property type="entry name" value="HYDROGENASE MATURATION FACTOR HYBG"/>
    <property type="match status" value="1"/>
</dbReference>
<dbReference type="AlphaFoldDB" id="A0A410JWD7"/>
<dbReference type="Pfam" id="PF01455">
    <property type="entry name" value="HupF_HypC"/>
    <property type="match status" value="1"/>
</dbReference>
<evidence type="ECO:0000313" key="2">
    <source>
        <dbReference type="EMBL" id="QAR32369.1"/>
    </source>
</evidence>
<evidence type="ECO:0000256" key="1">
    <source>
        <dbReference type="ARBA" id="ARBA00006018"/>
    </source>
</evidence>